<dbReference type="GeneID" id="10508810"/>
<gene>
    <name evidence="2" type="ORF">DICPUDRAFT_81666</name>
</gene>
<keyword evidence="3" id="KW-1185">Reference proteome</keyword>
<keyword evidence="1" id="KW-0732">Signal</keyword>
<dbReference type="RefSeq" id="XP_003290958.1">
    <property type="nucleotide sequence ID" value="XM_003290910.1"/>
</dbReference>
<evidence type="ECO:0000313" key="2">
    <source>
        <dbReference type="EMBL" id="EGC32508.1"/>
    </source>
</evidence>
<name>F0ZU73_DICPU</name>
<protein>
    <submittedName>
        <fullName evidence="2">Uncharacterized protein</fullName>
    </submittedName>
</protein>
<feature type="signal peptide" evidence="1">
    <location>
        <begin position="1"/>
        <end position="16"/>
    </location>
</feature>
<reference evidence="3" key="1">
    <citation type="journal article" date="2011" name="Genome Biol.">
        <title>Comparative genomics of the social amoebae Dictyostelium discoideum and Dictyostelium purpureum.</title>
        <authorList>
            <consortium name="US DOE Joint Genome Institute (JGI-PGF)"/>
            <person name="Sucgang R."/>
            <person name="Kuo A."/>
            <person name="Tian X."/>
            <person name="Salerno W."/>
            <person name="Parikh A."/>
            <person name="Feasley C.L."/>
            <person name="Dalin E."/>
            <person name="Tu H."/>
            <person name="Huang E."/>
            <person name="Barry K."/>
            <person name="Lindquist E."/>
            <person name="Shapiro H."/>
            <person name="Bruce D."/>
            <person name="Schmutz J."/>
            <person name="Salamov A."/>
            <person name="Fey P."/>
            <person name="Gaudet P."/>
            <person name="Anjard C."/>
            <person name="Babu M.M."/>
            <person name="Basu S."/>
            <person name="Bushmanova Y."/>
            <person name="van der Wel H."/>
            <person name="Katoh-Kurasawa M."/>
            <person name="Dinh C."/>
            <person name="Coutinho P.M."/>
            <person name="Saito T."/>
            <person name="Elias M."/>
            <person name="Schaap P."/>
            <person name="Kay R.R."/>
            <person name="Henrissat B."/>
            <person name="Eichinger L."/>
            <person name="Rivero F."/>
            <person name="Putnam N.H."/>
            <person name="West C.M."/>
            <person name="Loomis W.F."/>
            <person name="Chisholm R.L."/>
            <person name="Shaulsky G."/>
            <person name="Strassmann J.E."/>
            <person name="Queller D.C."/>
            <person name="Kuspa A."/>
            <person name="Grigoriev I.V."/>
        </authorList>
    </citation>
    <scope>NUCLEOTIDE SEQUENCE [LARGE SCALE GENOMIC DNA]</scope>
    <source>
        <strain evidence="3">QSDP1</strain>
    </source>
</reference>
<proteinExistence type="predicted"/>
<accession>F0ZU73</accession>
<dbReference type="AlphaFoldDB" id="F0ZU73"/>
<dbReference type="VEuPathDB" id="AmoebaDB:DICPUDRAFT_81666"/>
<dbReference type="InParanoid" id="F0ZU73"/>
<evidence type="ECO:0000313" key="3">
    <source>
        <dbReference type="Proteomes" id="UP000001064"/>
    </source>
</evidence>
<dbReference type="EMBL" id="GL871189">
    <property type="protein sequence ID" value="EGC32508.1"/>
    <property type="molecule type" value="Genomic_DNA"/>
</dbReference>
<dbReference type="Proteomes" id="UP000001064">
    <property type="component" value="Unassembled WGS sequence"/>
</dbReference>
<evidence type="ECO:0000256" key="1">
    <source>
        <dbReference type="SAM" id="SignalP"/>
    </source>
</evidence>
<dbReference type="KEGG" id="dpp:DICPUDRAFT_81666"/>
<feature type="chain" id="PRO_5003265403" evidence="1">
    <location>
        <begin position="17"/>
        <end position="168"/>
    </location>
</feature>
<sequence>MKFLLFLLFLVNYSIAEDCGFPSGNNVTTAPFNQYVKITRCEKYYDHPGYEPCYILFKGDMNMGDYFADSRTVNNNTFQYMGGGKVCYSVYKDIGECSFRNAIKGCEKYCVYNYTVINFETIYDYFSCNPKVEMKYYIQYEISYPSSSNRTMCSMLSLLLVFIVGLLL</sequence>
<organism evidence="2 3">
    <name type="scientific">Dictyostelium purpureum</name>
    <name type="common">Slime mold</name>
    <dbReference type="NCBI Taxonomy" id="5786"/>
    <lineage>
        <taxon>Eukaryota</taxon>
        <taxon>Amoebozoa</taxon>
        <taxon>Evosea</taxon>
        <taxon>Eumycetozoa</taxon>
        <taxon>Dictyostelia</taxon>
        <taxon>Dictyosteliales</taxon>
        <taxon>Dictyosteliaceae</taxon>
        <taxon>Dictyostelium</taxon>
    </lineage>
</organism>